<dbReference type="OrthoDB" id="9922710at2"/>
<name>A0A1H3MN22_9MICO</name>
<keyword evidence="2" id="KW-1185">Reference proteome</keyword>
<gene>
    <name evidence="1" type="ORF">SAMN05216554_1495</name>
</gene>
<proteinExistence type="predicted"/>
<dbReference type="SUPFAM" id="SSF51735">
    <property type="entry name" value="NAD(P)-binding Rossmann-fold domains"/>
    <property type="match status" value="1"/>
</dbReference>
<dbReference type="InterPro" id="IPR036291">
    <property type="entry name" value="NAD(P)-bd_dom_sf"/>
</dbReference>
<protein>
    <submittedName>
        <fullName evidence="1">Uncharacterized protein</fullName>
    </submittedName>
</protein>
<dbReference type="EMBL" id="FNPZ01000001">
    <property type="protein sequence ID" value="SDY78057.1"/>
    <property type="molecule type" value="Genomic_DNA"/>
</dbReference>
<organism evidence="1 2">
    <name type="scientific">Herbiconiux ginsengi</name>
    <dbReference type="NCBI Taxonomy" id="381665"/>
    <lineage>
        <taxon>Bacteria</taxon>
        <taxon>Bacillati</taxon>
        <taxon>Actinomycetota</taxon>
        <taxon>Actinomycetes</taxon>
        <taxon>Micrococcales</taxon>
        <taxon>Microbacteriaceae</taxon>
        <taxon>Herbiconiux</taxon>
    </lineage>
</organism>
<evidence type="ECO:0000313" key="2">
    <source>
        <dbReference type="Proteomes" id="UP000198891"/>
    </source>
</evidence>
<reference evidence="1 2" key="1">
    <citation type="submission" date="2016-10" db="EMBL/GenBank/DDBJ databases">
        <authorList>
            <person name="de Groot N.N."/>
        </authorList>
    </citation>
    <scope>NUCLEOTIDE SEQUENCE [LARGE SCALE GENOMIC DNA]</scope>
    <source>
        <strain evidence="1 2">CGMCC 4.3491</strain>
    </source>
</reference>
<accession>A0A1H3MN22</accession>
<sequence>MTPSAEAADDTRVQTVAKELVAFRSVLRAQGRLVLGGRVVLLGDDDDAVVVARALLAIGVQELTLAAADPALRDVAAQLLGDRSSRDVTVATGPELLAQWQSAHGVVDARPATEASLPLDPALLAPGAWLIRCRRPHPDASFVVSQP</sequence>
<dbReference type="RefSeq" id="WP_092550819.1">
    <property type="nucleotide sequence ID" value="NZ_FNPZ01000001.1"/>
</dbReference>
<dbReference type="AlphaFoldDB" id="A0A1H3MN22"/>
<evidence type="ECO:0000313" key="1">
    <source>
        <dbReference type="EMBL" id="SDY78057.1"/>
    </source>
</evidence>
<dbReference type="Proteomes" id="UP000198891">
    <property type="component" value="Unassembled WGS sequence"/>
</dbReference>